<accession>A0A645GHF9</accession>
<organism evidence="1">
    <name type="scientific">bioreactor metagenome</name>
    <dbReference type="NCBI Taxonomy" id="1076179"/>
    <lineage>
        <taxon>unclassified sequences</taxon>
        <taxon>metagenomes</taxon>
        <taxon>ecological metagenomes</taxon>
    </lineage>
</organism>
<evidence type="ECO:0000313" key="1">
    <source>
        <dbReference type="EMBL" id="MPN26367.1"/>
    </source>
</evidence>
<proteinExistence type="predicted"/>
<comment type="caution">
    <text evidence="1">The sequence shown here is derived from an EMBL/GenBank/DDBJ whole genome shotgun (WGS) entry which is preliminary data.</text>
</comment>
<name>A0A645GHF9_9ZZZZ</name>
<dbReference type="EMBL" id="VSSQ01075860">
    <property type="protein sequence ID" value="MPN26367.1"/>
    <property type="molecule type" value="Genomic_DNA"/>
</dbReference>
<dbReference type="AlphaFoldDB" id="A0A645GHF9"/>
<sequence>MLSNLGTTKLPEEMQQYVTRIDFIVGPLSYNPVTCACVAYNGLLCVNFMRTIRESYVERYFFTSLVKLGIHVKIESNQLSMLRGDI</sequence>
<reference evidence="1" key="1">
    <citation type="submission" date="2019-08" db="EMBL/GenBank/DDBJ databases">
        <authorList>
            <person name="Kucharzyk K."/>
            <person name="Murdoch R.W."/>
            <person name="Higgins S."/>
            <person name="Loffler F."/>
        </authorList>
    </citation>
    <scope>NUCLEOTIDE SEQUENCE</scope>
</reference>
<gene>
    <name evidence="1" type="ORF">SDC9_173791</name>
</gene>
<protein>
    <submittedName>
        <fullName evidence="1">Uncharacterized protein</fullName>
    </submittedName>
</protein>